<name>A0A3D9ZHB8_9ACTN</name>
<dbReference type="EMBL" id="QUMQ01000001">
    <property type="protein sequence ID" value="REF95904.1"/>
    <property type="molecule type" value="Genomic_DNA"/>
</dbReference>
<gene>
    <name evidence="2" type="ORF">DFJ67_1867</name>
</gene>
<proteinExistence type="predicted"/>
<evidence type="ECO:0000313" key="3">
    <source>
        <dbReference type="Proteomes" id="UP000256913"/>
    </source>
</evidence>
<dbReference type="AlphaFoldDB" id="A0A3D9ZHB8"/>
<keyword evidence="1" id="KW-0472">Membrane</keyword>
<keyword evidence="1" id="KW-0812">Transmembrane</keyword>
<protein>
    <submittedName>
        <fullName evidence="2">5-bromo-4-chloroindolyl phosphate hydrolysis protein</fullName>
    </submittedName>
</protein>
<comment type="caution">
    <text evidence="2">The sequence shown here is derived from an EMBL/GenBank/DDBJ whole genome shotgun (WGS) entry which is preliminary data.</text>
</comment>
<evidence type="ECO:0000313" key="2">
    <source>
        <dbReference type="EMBL" id="REF95904.1"/>
    </source>
</evidence>
<feature type="transmembrane region" description="Helical" evidence="1">
    <location>
        <begin position="5"/>
        <end position="23"/>
    </location>
</feature>
<reference evidence="2 3" key="1">
    <citation type="submission" date="2018-08" db="EMBL/GenBank/DDBJ databases">
        <title>Sequencing the genomes of 1000 actinobacteria strains.</title>
        <authorList>
            <person name="Klenk H.-P."/>
        </authorList>
    </citation>
    <scope>NUCLEOTIDE SEQUENCE [LARGE SCALE GENOMIC DNA]</scope>
    <source>
        <strain evidence="2 3">DSM 44099</strain>
    </source>
</reference>
<dbReference type="Proteomes" id="UP000256913">
    <property type="component" value="Unassembled WGS sequence"/>
</dbReference>
<accession>A0A3D9ZHB8</accession>
<keyword evidence="1" id="KW-1133">Transmembrane helix</keyword>
<feature type="transmembrane region" description="Helical" evidence="1">
    <location>
        <begin position="29"/>
        <end position="46"/>
    </location>
</feature>
<sequence length="202" mass="21932">MRHRFAAPGGLLTAVVVFVVAFALTRSLLWPPLLALVAALGVYLMLDDRSARQVANDDYAGEARAKVDEALARVKRIRAQAKSVASPAARAALDQAGNHVTELFARVRAKAPNSLYSTASQLNGHLSSLEGVLGQYLDIQSKPQLYRDPQVLTRSGEQAFYRFAEFTLESVRLVNQGDMAQYQANLETVAPPELPELSGGQP</sequence>
<dbReference type="RefSeq" id="WP_116067513.1">
    <property type="nucleotide sequence ID" value="NZ_BONB01000038.1"/>
</dbReference>
<organism evidence="2 3">
    <name type="scientific">Asanoa ferruginea</name>
    <dbReference type="NCBI Taxonomy" id="53367"/>
    <lineage>
        <taxon>Bacteria</taxon>
        <taxon>Bacillati</taxon>
        <taxon>Actinomycetota</taxon>
        <taxon>Actinomycetes</taxon>
        <taxon>Micromonosporales</taxon>
        <taxon>Micromonosporaceae</taxon>
        <taxon>Asanoa</taxon>
    </lineage>
</organism>
<keyword evidence="3" id="KW-1185">Reference proteome</keyword>
<dbReference type="OrthoDB" id="3380880at2"/>
<evidence type="ECO:0000256" key="1">
    <source>
        <dbReference type="SAM" id="Phobius"/>
    </source>
</evidence>